<proteinExistence type="predicted"/>
<sequence length="32" mass="3419">MALPVLAQEKASSPWTHQLVGDVTANQVALKD</sequence>
<reference evidence="1" key="1">
    <citation type="submission" date="2018-05" db="EMBL/GenBank/DDBJ databases">
        <authorList>
            <person name="Lanie J.A."/>
            <person name="Ng W.-L."/>
            <person name="Kazmierczak K.M."/>
            <person name="Andrzejewski T.M."/>
            <person name="Davidsen T.M."/>
            <person name="Wayne K.J."/>
            <person name="Tettelin H."/>
            <person name="Glass J.I."/>
            <person name="Rusch D."/>
            <person name="Podicherti R."/>
            <person name="Tsui H.-C.T."/>
            <person name="Winkler M.E."/>
        </authorList>
    </citation>
    <scope>NUCLEOTIDE SEQUENCE</scope>
</reference>
<evidence type="ECO:0000313" key="1">
    <source>
        <dbReference type="EMBL" id="SVD20530.1"/>
    </source>
</evidence>
<gene>
    <name evidence="1" type="ORF">METZ01_LOCUS373384</name>
</gene>
<dbReference type="AlphaFoldDB" id="A0A382TEH8"/>
<name>A0A382TEH8_9ZZZZ</name>
<protein>
    <submittedName>
        <fullName evidence="1">Uncharacterized protein</fullName>
    </submittedName>
</protein>
<accession>A0A382TEH8</accession>
<organism evidence="1">
    <name type="scientific">marine metagenome</name>
    <dbReference type="NCBI Taxonomy" id="408172"/>
    <lineage>
        <taxon>unclassified sequences</taxon>
        <taxon>metagenomes</taxon>
        <taxon>ecological metagenomes</taxon>
    </lineage>
</organism>
<dbReference type="EMBL" id="UINC01136023">
    <property type="protein sequence ID" value="SVD20530.1"/>
    <property type="molecule type" value="Genomic_DNA"/>
</dbReference>
<feature type="non-terminal residue" evidence="1">
    <location>
        <position position="32"/>
    </location>
</feature>